<reference evidence="1 2" key="1">
    <citation type="journal article" date="2024" name="BMC Genomics">
        <title>De novo assembly and annotation of Popillia japonica's genome with initial clues to its potential as an invasive pest.</title>
        <authorList>
            <person name="Cucini C."/>
            <person name="Boschi S."/>
            <person name="Funari R."/>
            <person name="Cardaioli E."/>
            <person name="Iannotti N."/>
            <person name="Marturano G."/>
            <person name="Paoli F."/>
            <person name="Bruttini M."/>
            <person name="Carapelli A."/>
            <person name="Frati F."/>
            <person name="Nardi F."/>
        </authorList>
    </citation>
    <scope>NUCLEOTIDE SEQUENCE [LARGE SCALE GENOMIC DNA]</scope>
    <source>
        <strain evidence="1">DMR45628</strain>
    </source>
</reference>
<evidence type="ECO:0000313" key="2">
    <source>
        <dbReference type="Proteomes" id="UP001458880"/>
    </source>
</evidence>
<dbReference type="AlphaFoldDB" id="A0AAW1HSU2"/>
<evidence type="ECO:0008006" key="3">
    <source>
        <dbReference type="Google" id="ProtNLM"/>
    </source>
</evidence>
<feature type="non-terminal residue" evidence="1">
    <location>
        <position position="1"/>
    </location>
</feature>
<accession>A0AAW1HSU2</accession>
<sequence>TKYMRSSVTNLPCEVKQYLNKYRAKNEGGEESAVNLGAKCSLCGWKKNRVTTIQCGICKRMACKKDVVTTHTCLT</sequence>
<name>A0AAW1HSU2_POPJA</name>
<comment type="caution">
    <text evidence="1">The sequence shown here is derived from an EMBL/GenBank/DDBJ whole genome shotgun (WGS) entry which is preliminary data.</text>
</comment>
<gene>
    <name evidence="1" type="ORF">QE152_g39880</name>
</gene>
<organism evidence="1 2">
    <name type="scientific">Popillia japonica</name>
    <name type="common">Japanese beetle</name>
    <dbReference type="NCBI Taxonomy" id="7064"/>
    <lineage>
        <taxon>Eukaryota</taxon>
        <taxon>Metazoa</taxon>
        <taxon>Ecdysozoa</taxon>
        <taxon>Arthropoda</taxon>
        <taxon>Hexapoda</taxon>
        <taxon>Insecta</taxon>
        <taxon>Pterygota</taxon>
        <taxon>Neoptera</taxon>
        <taxon>Endopterygota</taxon>
        <taxon>Coleoptera</taxon>
        <taxon>Polyphaga</taxon>
        <taxon>Scarabaeiformia</taxon>
        <taxon>Scarabaeidae</taxon>
        <taxon>Rutelinae</taxon>
        <taxon>Popillia</taxon>
    </lineage>
</organism>
<protein>
    <recommendedName>
        <fullName evidence="3">PiggyBac transposable element-derived protein 4 C-terminal zinc-ribbon domain-containing protein</fullName>
    </recommendedName>
</protein>
<dbReference type="EMBL" id="JASPKY010001008">
    <property type="protein sequence ID" value="KAK9679568.1"/>
    <property type="molecule type" value="Genomic_DNA"/>
</dbReference>
<proteinExistence type="predicted"/>
<keyword evidence="2" id="KW-1185">Reference proteome</keyword>
<dbReference type="Proteomes" id="UP001458880">
    <property type="component" value="Unassembled WGS sequence"/>
</dbReference>
<evidence type="ECO:0000313" key="1">
    <source>
        <dbReference type="EMBL" id="KAK9679568.1"/>
    </source>
</evidence>